<dbReference type="Proteomes" id="UP000319263">
    <property type="component" value="Chromosome"/>
</dbReference>
<dbReference type="Gene3D" id="3.40.50.300">
    <property type="entry name" value="P-loop containing nucleotide triphosphate hydrolases"/>
    <property type="match status" value="1"/>
</dbReference>
<dbReference type="GO" id="GO:0005524">
    <property type="term" value="F:ATP binding"/>
    <property type="evidence" value="ECO:0007669"/>
    <property type="project" value="UniProtKB-KW"/>
</dbReference>
<dbReference type="InterPro" id="IPR027417">
    <property type="entry name" value="P-loop_NTPase"/>
</dbReference>
<dbReference type="OrthoDB" id="9809379at2"/>
<protein>
    <submittedName>
        <fullName evidence="6">26S protease regulatory subunit</fullName>
    </submittedName>
</protein>
<dbReference type="GO" id="GO:0016887">
    <property type="term" value="F:ATP hydrolysis activity"/>
    <property type="evidence" value="ECO:0007669"/>
    <property type="project" value="InterPro"/>
</dbReference>
<dbReference type="KEGG" id="mik:FOE78_17405"/>
<dbReference type="AlphaFoldDB" id="A0A516Q683"/>
<feature type="region of interest" description="Disordered" evidence="4">
    <location>
        <begin position="454"/>
        <end position="475"/>
    </location>
</feature>
<evidence type="ECO:0000256" key="3">
    <source>
        <dbReference type="ARBA" id="ARBA00022840"/>
    </source>
</evidence>
<dbReference type="CDD" id="cd19481">
    <property type="entry name" value="RecA-like_protease"/>
    <property type="match status" value="1"/>
</dbReference>
<keyword evidence="3" id="KW-0067">ATP-binding</keyword>
<keyword evidence="6" id="KW-0645">Protease</keyword>
<dbReference type="GO" id="GO:0008233">
    <property type="term" value="F:peptidase activity"/>
    <property type="evidence" value="ECO:0007669"/>
    <property type="project" value="UniProtKB-KW"/>
</dbReference>
<evidence type="ECO:0000313" key="6">
    <source>
        <dbReference type="EMBL" id="QDP98892.1"/>
    </source>
</evidence>
<comment type="similarity">
    <text evidence="1">Belongs to the AAA ATPase family.</text>
</comment>
<reference evidence="6 7" key="1">
    <citation type="submission" date="2019-07" db="EMBL/GenBank/DDBJ databases">
        <title>Microlunatus dokdonensis sp. nov. isolated from the rhizospheric soil of the wild plant Elymus tsukushiensis.</title>
        <authorList>
            <person name="Ghim S.-Y."/>
            <person name="Hwang Y.-J."/>
            <person name="Son J.-S."/>
            <person name="Shin J.-H."/>
        </authorList>
    </citation>
    <scope>NUCLEOTIDE SEQUENCE [LARGE SCALE GENOMIC DNA]</scope>
    <source>
        <strain evidence="6 7">KUDC0627</strain>
    </source>
</reference>
<accession>A0A516Q683</accession>
<dbReference type="InterPro" id="IPR003593">
    <property type="entry name" value="AAA+_ATPase"/>
</dbReference>
<keyword evidence="6" id="KW-0378">Hydrolase</keyword>
<sequence length="475" mass="51008">MDAEQRDFVVVFKEFLDKVNREWPDSEQITPLGRALSDHLGSDARKVSSVTEPIANHRLVDADVALATLAADGRLIGCTGGMQRHHQSLQELVSNPFFGFDVGPASYVEIAAGPDRQRRVVAYGIWLFRFDDTPVAVLQRNANPQFGQEEAVLELMSPEVEVTGALLTAIRQKMRELSVLRGQVISFAEARFGDQAAGTHFISRPEVSAAEVILPSGVLDRIVDHVVGIGDHRVALARAGQHLKRGILLYGPPGTGKTHTVRHLIGRATDATVVLLTGPAIARIGDATELARALQPAVVVLEDVDLIAHDRDSYGPQPLLFTVLDALDGLDGDADVAFVMTTNRVELLERALAERPGRVDLAVEVPLPADSERRQLFRLYGAGLDLDSGELDAAADRAAGTTASFAKELMRRVVLRAIEQNRGVTAADLHGCLDELLSDREVLTRALLGVGQPGVGPSELGGSVSPPTTGDAAEN</sequence>
<evidence type="ECO:0000313" key="7">
    <source>
        <dbReference type="Proteomes" id="UP000319263"/>
    </source>
</evidence>
<keyword evidence="2" id="KW-0547">Nucleotide-binding</keyword>
<gene>
    <name evidence="6" type="ORF">FOE78_17405</name>
</gene>
<evidence type="ECO:0000256" key="2">
    <source>
        <dbReference type="ARBA" id="ARBA00022741"/>
    </source>
</evidence>
<evidence type="ECO:0000256" key="1">
    <source>
        <dbReference type="ARBA" id="ARBA00006914"/>
    </source>
</evidence>
<dbReference type="SMART" id="SM00382">
    <property type="entry name" value="AAA"/>
    <property type="match status" value="1"/>
</dbReference>
<keyword evidence="7" id="KW-1185">Reference proteome</keyword>
<name>A0A516Q683_9ACTN</name>
<organism evidence="6 7">
    <name type="scientific">Microlunatus elymi</name>
    <dbReference type="NCBI Taxonomy" id="2596828"/>
    <lineage>
        <taxon>Bacteria</taxon>
        <taxon>Bacillati</taxon>
        <taxon>Actinomycetota</taxon>
        <taxon>Actinomycetes</taxon>
        <taxon>Propionibacteriales</taxon>
        <taxon>Propionibacteriaceae</taxon>
        <taxon>Microlunatus</taxon>
    </lineage>
</organism>
<dbReference type="Pfam" id="PF00004">
    <property type="entry name" value="AAA"/>
    <property type="match status" value="1"/>
</dbReference>
<feature type="domain" description="AAA+ ATPase" evidence="5">
    <location>
        <begin position="243"/>
        <end position="369"/>
    </location>
</feature>
<evidence type="ECO:0000259" key="5">
    <source>
        <dbReference type="SMART" id="SM00382"/>
    </source>
</evidence>
<dbReference type="InterPro" id="IPR003959">
    <property type="entry name" value="ATPase_AAA_core"/>
</dbReference>
<proteinExistence type="inferred from homology"/>
<evidence type="ECO:0000256" key="4">
    <source>
        <dbReference type="SAM" id="MobiDB-lite"/>
    </source>
</evidence>
<dbReference type="GO" id="GO:0006508">
    <property type="term" value="P:proteolysis"/>
    <property type="evidence" value="ECO:0007669"/>
    <property type="project" value="UniProtKB-KW"/>
</dbReference>
<dbReference type="SUPFAM" id="SSF52540">
    <property type="entry name" value="P-loop containing nucleoside triphosphate hydrolases"/>
    <property type="match status" value="1"/>
</dbReference>
<dbReference type="InterPro" id="IPR050221">
    <property type="entry name" value="26S_Proteasome_ATPase"/>
</dbReference>
<dbReference type="PANTHER" id="PTHR23073">
    <property type="entry name" value="26S PROTEASOME REGULATORY SUBUNIT"/>
    <property type="match status" value="1"/>
</dbReference>
<dbReference type="EMBL" id="CP041692">
    <property type="protein sequence ID" value="QDP98892.1"/>
    <property type="molecule type" value="Genomic_DNA"/>
</dbReference>